<keyword evidence="2" id="KW-1185">Reference proteome</keyword>
<name>A0A067M1X6_BOTB1</name>
<dbReference type="HOGENOM" id="CLU_821335_0_0_1"/>
<dbReference type="Proteomes" id="UP000027195">
    <property type="component" value="Unassembled WGS sequence"/>
</dbReference>
<proteinExistence type="predicted"/>
<accession>A0A067M1X6</accession>
<organism evidence="1 2">
    <name type="scientific">Botryobasidium botryosum (strain FD-172 SS1)</name>
    <dbReference type="NCBI Taxonomy" id="930990"/>
    <lineage>
        <taxon>Eukaryota</taxon>
        <taxon>Fungi</taxon>
        <taxon>Dikarya</taxon>
        <taxon>Basidiomycota</taxon>
        <taxon>Agaricomycotina</taxon>
        <taxon>Agaricomycetes</taxon>
        <taxon>Cantharellales</taxon>
        <taxon>Botryobasidiaceae</taxon>
        <taxon>Botryobasidium</taxon>
    </lineage>
</organism>
<protein>
    <recommendedName>
        <fullName evidence="3">BAH domain-containing protein</fullName>
    </recommendedName>
</protein>
<evidence type="ECO:0008006" key="3">
    <source>
        <dbReference type="Google" id="ProtNLM"/>
    </source>
</evidence>
<reference evidence="2" key="1">
    <citation type="journal article" date="2014" name="Proc. Natl. Acad. Sci. U.S.A.">
        <title>Extensive sampling of basidiomycete genomes demonstrates inadequacy of the white-rot/brown-rot paradigm for wood decay fungi.</title>
        <authorList>
            <person name="Riley R."/>
            <person name="Salamov A.A."/>
            <person name="Brown D.W."/>
            <person name="Nagy L.G."/>
            <person name="Floudas D."/>
            <person name="Held B.W."/>
            <person name="Levasseur A."/>
            <person name="Lombard V."/>
            <person name="Morin E."/>
            <person name="Otillar R."/>
            <person name="Lindquist E.A."/>
            <person name="Sun H."/>
            <person name="LaButti K.M."/>
            <person name="Schmutz J."/>
            <person name="Jabbour D."/>
            <person name="Luo H."/>
            <person name="Baker S.E."/>
            <person name="Pisabarro A.G."/>
            <person name="Walton J.D."/>
            <person name="Blanchette R.A."/>
            <person name="Henrissat B."/>
            <person name="Martin F."/>
            <person name="Cullen D."/>
            <person name="Hibbett D.S."/>
            <person name="Grigoriev I.V."/>
        </authorList>
    </citation>
    <scope>NUCLEOTIDE SEQUENCE [LARGE SCALE GENOMIC DNA]</scope>
    <source>
        <strain evidence="2">FD-172 SS1</strain>
    </source>
</reference>
<evidence type="ECO:0000313" key="2">
    <source>
        <dbReference type="Proteomes" id="UP000027195"/>
    </source>
</evidence>
<evidence type="ECO:0000313" key="1">
    <source>
        <dbReference type="EMBL" id="KDQ05601.1"/>
    </source>
</evidence>
<dbReference type="AlphaFoldDB" id="A0A067M1X6"/>
<sequence>MSTKPADKPAAKPELSAKDIKAFDSVGSFTRKCHVPMHPATLTRPPLPKVGDSDHVYKRGQAIVFAAGREIPRKPEERWYGIIQDIRKRPSSGKVYILITWWMRRIELLRGGDLDLKAEIRASVGNWELVLSNWHTVMGVQRVVGPADFAVFTTTTLSAPPISKKEYFYRGTTVTLQFQAGDEGEIYRSVESFDPAGGVCLPDCVKHGAYSPDLDTLRWCPACHVWLHAKCLREVLKTRHRTDQWPRVATEAANQPANVTAEIQKILEWPIQRRTVGTSLQTFEMIVRRVRRWYISHTIPIDWKKQIGKELSPANPEEGKEKLRHMLTLSAPKTWYKCPTCSGSQAALV</sequence>
<dbReference type="EMBL" id="KL198228">
    <property type="protein sequence ID" value="KDQ05601.1"/>
    <property type="molecule type" value="Genomic_DNA"/>
</dbReference>
<dbReference type="InParanoid" id="A0A067M1X6"/>
<gene>
    <name evidence="1" type="ORF">BOTBODRAFT_49784</name>
</gene>